<dbReference type="AlphaFoldDB" id="A0A5J5F2K0"/>
<evidence type="ECO:0000256" key="1">
    <source>
        <dbReference type="SAM" id="MobiDB-lite"/>
    </source>
</evidence>
<protein>
    <submittedName>
        <fullName evidence="2">Uncharacterized protein</fullName>
    </submittedName>
</protein>
<feature type="compositionally biased region" description="Basic residues" evidence="1">
    <location>
        <begin position="208"/>
        <end position="248"/>
    </location>
</feature>
<feature type="compositionally biased region" description="Polar residues" evidence="1">
    <location>
        <begin position="151"/>
        <end position="165"/>
    </location>
</feature>
<gene>
    <name evidence="2" type="ORF">FN846DRAFT_584786</name>
</gene>
<feature type="compositionally biased region" description="Polar residues" evidence="1">
    <location>
        <begin position="53"/>
        <end position="67"/>
    </location>
</feature>
<feature type="region of interest" description="Disordered" evidence="1">
    <location>
        <begin position="20"/>
        <end position="86"/>
    </location>
</feature>
<dbReference type="Proteomes" id="UP000326924">
    <property type="component" value="Unassembled WGS sequence"/>
</dbReference>
<proteinExistence type="predicted"/>
<organism evidence="2 3">
    <name type="scientific">Sphaerosporella brunnea</name>
    <dbReference type="NCBI Taxonomy" id="1250544"/>
    <lineage>
        <taxon>Eukaryota</taxon>
        <taxon>Fungi</taxon>
        <taxon>Dikarya</taxon>
        <taxon>Ascomycota</taxon>
        <taxon>Pezizomycotina</taxon>
        <taxon>Pezizomycetes</taxon>
        <taxon>Pezizales</taxon>
        <taxon>Pyronemataceae</taxon>
        <taxon>Sphaerosporella</taxon>
    </lineage>
</organism>
<sequence>MQLVRDVLLFRMEGRKTSLLRPPNISTRPPSIHPYHAAAAASRSPAPKKATATPTRRYNTLPTSSGSLVEKKKKKKKKALGRQEQTAADCDYTFQTNLPPAYCSIQLALICSLHTHFFFFLESKSLDVGRFNGLSSASTSIHPSIHHRPQQKNTSKAAASHSIGSPHSHTHRHLHSHTHRHLRRISQRFFSDRQIQQNIQRTHPLNAKQKKKTKNKKQKTKNKKQKTKNKKQKTKTKTKTKPHPPLHL</sequence>
<dbReference type="InParanoid" id="A0A5J5F2K0"/>
<dbReference type="EMBL" id="VXIS01000052">
    <property type="protein sequence ID" value="KAA8909983.1"/>
    <property type="molecule type" value="Genomic_DNA"/>
</dbReference>
<feature type="compositionally biased region" description="Low complexity" evidence="1">
    <location>
        <begin position="37"/>
        <end position="52"/>
    </location>
</feature>
<feature type="compositionally biased region" description="Basic residues" evidence="1">
    <location>
        <begin position="168"/>
        <end position="182"/>
    </location>
</feature>
<evidence type="ECO:0000313" key="2">
    <source>
        <dbReference type="EMBL" id="KAA8909983.1"/>
    </source>
</evidence>
<keyword evidence="3" id="KW-1185">Reference proteome</keyword>
<evidence type="ECO:0000313" key="3">
    <source>
        <dbReference type="Proteomes" id="UP000326924"/>
    </source>
</evidence>
<name>A0A5J5F2K0_9PEZI</name>
<feature type="region of interest" description="Disordered" evidence="1">
    <location>
        <begin position="199"/>
        <end position="248"/>
    </location>
</feature>
<feature type="region of interest" description="Disordered" evidence="1">
    <location>
        <begin position="139"/>
        <end position="182"/>
    </location>
</feature>
<accession>A0A5J5F2K0</accession>
<comment type="caution">
    <text evidence="2">The sequence shown here is derived from an EMBL/GenBank/DDBJ whole genome shotgun (WGS) entry which is preliminary data.</text>
</comment>
<reference evidence="2 3" key="1">
    <citation type="submission" date="2019-09" db="EMBL/GenBank/DDBJ databases">
        <title>Draft genome of the ectomycorrhizal ascomycete Sphaerosporella brunnea.</title>
        <authorList>
            <consortium name="DOE Joint Genome Institute"/>
            <person name="Benucci G.M."/>
            <person name="Marozzi G."/>
            <person name="Antonielli L."/>
            <person name="Sanchez S."/>
            <person name="Marco P."/>
            <person name="Wang X."/>
            <person name="Falini L.B."/>
            <person name="Barry K."/>
            <person name="Haridas S."/>
            <person name="Lipzen A."/>
            <person name="Labutti K."/>
            <person name="Grigoriev I.V."/>
            <person name="Murat C."/>
            <person name="Martin F."/>
            <person name="Albertini E."/>
            <person name="Donnini D."/>
            <person name="Bonito G."/>
        </authorList>
    </citation>
    <scope>NUCLEOTIDE SEQUENCE [LARGE SCALE GENOMIC DNA]</scope>
    <source>
        <strain evidence="2 3">Sb_GMNB300</strain>
    </source>
</reference>
<feature type="compositionally biased region" description="Basic residues" evidence="1">
    <location>
        <begin position="71"/>
        <end position="80"/>
    </location>
</feature>